<dbReference type="STRING" id="765440.A0A0C3ABM2"/>
<feature type="non-terminal residue" evidence="2">
    <location>
        <position position="752"/>
    </location>
</feature>
<evidence type="ECO:0000256" key="1">
    <source>
        <dbReference type="SAM" id="MobiDB-lite"/>
    </source>
</evidence>
<dbReference type="OrthoDB" id="2803783at2759"/>
<evidence type="ECO:0000313" key="3">
    <source>
        <dbReference type="Proteomes" id="UP000054166"/>
    </source>
</evidence>
<feature type="compositionally biased region" description="Low complexity" evidence="1">
    <location>
        <begin position="605"/>
        <end position="623"/>
    </location>
</feature>
<keyword evidence="3" id="KW-1185">Reference proteome</keyword>
<feature type="region of interest" description="Disordered" evidence="1">
    <location>
        <begin position="309"/>
        <end position="329"/>
    </location>
</feature>
<protein>
    <submittedName>
        <fullName evidence="2">Uncharacterized protein</fullName>
    </submittedName>
</protein>
<feature type="compositionally biased region" description="Polar residues" evidence="1">
    <location>
        <begin position="555"/>
        <end position="573"/>
    </location>
</feature>
<proteinExistence type="predicted"/>
<dbReference type="EMBL" id="KN833437">
    <property type="protein sequence ID" value="KIM71168.1"/>
    <property type="molecule type" value="Genomic_DNA"/>
</dbReference>
<name>A0A0C3ABM2_PILCF</name>
<organism evidence="2 3">
    <name type="scientific">Piloderma croceum (strain F 1598)</name>
    <dbReference type="NCBI Taxonomy" id="765440"/>
    <lineage>
        <taxon>Eukaryota</taxon>
        <taxon>Fungi</taxon>
        <taxon>Dikarya</taxon>
        <taxon>Basidiomycota</taxon>
        <taxon>Agaricomycotina</taxon>
        <taxon>Agaricomycetes</taxon>
        <taxon>Agaricomycetidae</taxon>
        <taxon>Atheliales</taxon>
        <taxon>Atheliaceae</taxon>
        <taxon>Piloderma</taxon>
    </lineage>
</organism>
<reference evidence="2 3" key="1">
    <citation type="submission" date="2014-04" db="EMBL/GenBank/DDBJ databases">
        <authorList>
            <consortium name="DOE Joint Genome Institute"/>
            <person name="Kuo A."/>
            <person name="Tarkka M."/>
            <person name="Buscot F."/>
            <person name="Kohler A."/>
            <person name="Nagy L.G."/>
            <person name="Floudas D."/>
            <person name="Copeland A."/>
            <person name="Barry K.W."/>
            <person name="Cichocki N."/>
            <person name="Veneault-Fourrey C."/>
            <person name="LaButti K."/>
            <person name="Lindquist E.A."/>
            <person name="Lipzen A."/>
            <person name="Lundell T."/>
            <person name="Morin E."/>
            <person name="Murat C."/>
            <person name="Sun H."/>
            <person name="Tunlid A."/>
            <person name="Henrissat B."/>
            <person name="Grigoriev I.V."/>
            <person name="Hibbett D.S."/>
            <person name="Martin F."/>
            <person name="Nordberg H.P."/>
            <person name="Cantor M.N."/>
            <person name="Hua S.X."/>
        </authorList>
    </citation>
    <scope>NUCLEOTIDE SEQUENCE [LARGE SCALE GENOMIC DNA]</scope>
    <source>
        <strain evidence="2 3">F 1598</strain>
    </source>
</reference>
<accession>A0A0C3ABM2</accession>
<dbReference type="InParanoid" id="A0A0C3ABM2"/>
<evidence type="ECO:0000313" key="2">
    <source>
        <dbReference type="EMBL" id="KIM71168.1"/>
    </source>
</evidence>
<feature type="region of interest" description="Disordered" evidence="1">
    <location>
        <begin position="585"/>
        <end position="625"/>
    </location>
</feature>
<dbReference type="Proteomes" id="UP000054166">
    <property type="component" value="Unassembled WGS sequence"/>
</dbReference>
<sequence>MGRPAWANEAQWTWLTDQAADYMKIKGDKKQTAKFWPTYLDGWKERWPTPALTDLVRDTDNTASTNASTEDDSGEVPTVAAAATVKKKVKKPLTVGTRLKQWINNHMRKTSLGEGKTKLLDLSGKAARRWQPYQAYSHLYYDTKLRPLVTNAYIEYRDGLPNGEHPDSLFKFRNCQLRVMLDNETSEVKALVMARCERTVSMKEEEEVESMLNEHLSELEIKEALRKNVMSMVFHTGKTATGLSFGDVNPDLKASLTSSFNTFAHKCLVIGQSSSAITTAQIARGTPDNLGRTPSPSLQVGETEVVTHAGVPNPAGSEEHSDPGTSNALDGQVTAVVVDPVAGDVMVSKISIPALANQADLTDVGTSEVIGTNQADDADYNMAIDPTASDVGVPEMSTDKSVARVDQSMDVDLIASDIGASGTLMIGLANSDDAPEIPSSNESNHGQPVLTHVSAIVNAPAQKPAPIKYINGMSVYEWERAENIKRNKSILTSLGLDNTGEQVFRKCGKENSAPSKSNGKNTRKWKGTGVVNNKRTLRSAGKGVLDSVENRENPRSSNQAGGHEALNQNTDFSGKQVNARLTSRLRDASPANVSSSLPKAPTEAPLSDTSSTSTHTAPPSNTSMPVLLSDIEIPTRAASLKLPDSKHIPAWMLDAQRRFELVFSSEKHKPIIKMWLEYEALLGYPDNSRKNRLTNKSRPQQVYDWMQRHRLWDKAPPMDKSSEFGALWKVWWALLQPEWRIVDSWPLLRKES</sequence>
<dbReference type="AlphaFoldDB" id="A0A0C3ABM2"/>
<reference evidence="3" key="2">
    <citation type="submission" date="2015-01" db="EMBL/GenBank/DDBJ databases">
        <title>Evolutionary Origins and Diversification of the Mycorrhizal Mutualists.</title>
        <authorList>
            <consortium name="DOE Joint Genome Institute"/>
            <consortium name="Mycorrhizal Genomics Consortium"/>
            <person name="Kohler A."/>
            <person name="Kuo A."/>
            <person name="Nagy L.G."/>
            <person name="Floudas D."/>
            <person name="Copeland A."/>
            <person name="Barry K.W."/>
            <person name="Cichocki N."/>
            <person name="Veneault-Fourrey C."/>
            <person name="LaButti K."/>
            <person name="Lindquist E.A."/>
            <person name="Lipzen A."/>
            <person name="Lundell T."/>
            <person name="Morin E."/>
            <person name="Murat C."/>
            <person name="Riley R."/>
            <person name="Ohm R."/>
            <person name="Sun H."/>
            <person name="Tunlid A."/>
            <person name="Henrissat B."/>
            <person name="Grigoriev I.V."/>
            <person name="Hibbett D.S."/>
            <person name="Martin F."/>
        </authorList>
    </citation>
    <scope>NUCLEOTIDE SEQUENCE [LARGE SCALE GENOMIC DNA]</scope>
    <source>
        <strain evidence="3">F 1598</strain>
    </source>
</reference>
<feature type="region of interest" description="Disordered" evidence="1">
    <location>
        <begin position="506"/>
        <end position="573"/>
    </location>
</feature>
<dbReference type="HOGENOM" id="CLU_373016_0_0_1"/>
<gene>
    <name evidence="2" type="ORF">PILCRDRAFT_17316</name>
</gene>